<evidence type="ECO:0000256" key="2">
    <source>
        <dbReference type="RuleBase" id="RU003707"/>
    </source>
</evidence>
<proteinExistence type="inferred from homology"/>
<dbReference type="PROSITE" id="PS00166">
    <property type="entry name" value="ENOYL_COA_HYDRATASE"/>
    <property type="match status" value="1"/>
</dbReference>
<dbReference type="PANTHER" id="PTHR43459">
    <property type="entry name" value="ENOYL-COA HYDRATASE"/>
    <property type="match status" value="1"/>
</dbReference>
<protein>
    <submittedName>
        <fullName evidence="3">Enoyl-CoA hydratase</fullName>
    </submittedName>
</protein>
<dbReference type="InterPro" id="IPR014748">
    <property type="entry name" value="Enoyl-CoA_hydra_C"/>
</dbReference>
<gene>
    <name evidence="3" type="ORF">GCM10010964_35390</name>
</gene>
<name>A0A8J2ZDJ5_9PROT</name>
<evidence type="ECO:0000256" key="1">
    <source>
        <dbReference type="ARBA" id="ARBA00005254"/>
    </source>
</evidence>
<organism evidence="3 4">
    <name type="scientific">Caldovatus sediminis</name>
    <dbReference type="NCBI Taxonomy" id="2041189"/>
    <lineage>
        <taxon>Bacteria</taxon>
        <taxon>Pseudomonadati</taxon>
        <taxon>Pseudomonadota</taxon>
        <taxon>Alphaproteobacteria</taxon>
        <taxon>Acetobacterales</taxon>
        <taxon>Roseomonadaceae</taxon>
        <taxon>Caldovatus</taxon>
    </lineage>
</organism>
<dbReference type="Proteomes" id="UP000597507">
    <property type="component" value="Unassembled WGS sequence"/>
</dbReference>
<dbReference type="InterPro" id="IPR029045">
    <property type="entry name" value="ClpP/crotonase-like_dom_sf"/>
</dbReference>
<dbReference type="CDD" id="cd06558">
    <property type="entry name" value="crotonase-like"/>
    <property type="match status" value="1"/>
</dbReference>
<dbReference type="NCBIfam" id="NF005595">
    <property type="entry name" value="PRK07327.1"/>
    <property type="match status" value="1"/>
</dbReference>
<dbReference type="AlphaFoldDB" id="A0A8J2ZDJ5"/>
<dbReference type="InterPro" id="IPR018376">
    <property type="entry name" value="Enoyl-CoA_hyd/isom_CS"/>
</dbReference>
<dbReference type="GO" id="GO:0003824">
    <property type="term" value="F:catalytic activity"/>
    <property type="evidence" value="ECO:0007669"/>
    <property type="project" value="InterPro"/>
</dbReference>
<dbReference type="Pfam" id="PF00378">
    <property type="entry name" value="ECH_1"/>
    <property type="match status" value="1"/>
</dbReference>
<comment type="caution">
    <text evidence="3">The sequence shown here is derived from an EMBL/GenBank/DDBJ whole genome shotgun (WGS) entry which is preliminary data.</text>
</comment>
<accession>A0A8J2ZDJ5</accession>
<sequence>MPYDALPDILAERPHPRVLRLTINRPDRMNALSPAMHRALTEVWREIDADGSVSVVIVTGAGRAFSAGGDLDLVSRMNADFETRIRVWKEARDMVYNMIGCSKPIISAINGAAVGAGIVLALMSDITIAGHSARLIDGHTKLGVASGDHAPIIWPLLCGMAKSKYYLLTCDPLDGREAERIGLVSLCVPDDELQARALETAVRLAEGPQSAIRWTKLALNNWLRQAGPIFEAALAMEFMGFTGPELPEGVAALRERRAPHFPPGSPV</sequence>
<evidence type="ECO:0000313" key="4">
    <source>
        <dbReference type="Proteomes" id="UP000597507"/>
    </source>
</evidence>
<evidence type="ECO:0000313" key="3">
    <source>
        <dbReference type="EMBL" id="GGG44901.1"/>
    </source>
</evidence>
<reference evidence="3 4" key="1">
    <citation type="journal article" date="2014" name="Int. J. Syst. Evol. Microbiol.">
        <title>Complete genome sequence of Corynebacterium casei LMG S-19264T (=DSM 44701T), isolated from a smear-ripened cheese.</title>
        <authorList>
            <consortium name="US DOE Joint Genome Institute (JGI-PGF)"/>
            <person name="Walter F."/>
            <person name="Albersmeier A."/>
            <person name="Kalinowski J."/>
            <person name="Ruckert C."/>
        </authorList>
    </citation>
    <scope>NUCLEOTIDE SEQUENCE [LARGE SCALE GENOMIC DNA]</scope>
    <source>
        <strain evidence="3 4">CGMCC 1.16330</strain>
    </source>
</reference>
<dbReference type="PANTHER" id="PTHR43459:SF3">
    <property type="entry name" value="ENOYL-COA HYDRATASE ECHA15 (ENOYL HYDRASE) (UNSATURATED ACYL-COA HYDRATASE) (CROTONASE)-RELATED"/>
    <property type="match status" value="1"/>
</dbReference>
<dbReference type="EMBL" id="BMKS01000013">
    <property type="protein sequence ID" value="GGG44901.1"/>
    <property type="molecule type" value="Genomic_DNA"/>
</dbReference>
<dbReference type="Gene3D" id="3.90.226.10">
    <property type="entry name" value="2-enoyl-CoA Hydratase, Chain A, domain 1"/>
    <property type="match status" value="1"/>
</dbReference>
<comment type="similarity">
    <text evidence="1 2">Belongs to the enoyl-CoA hydratase/isomerase family.</text>
</comment>
<dbReference type="RefSeq" id="WP_188902672.1">
    <property type="nucleotide sequence ID" value="NZ_BMKS01000013.1"/>
</dbReference>
<keyword evidence="4" id="KW-1185">Reference proteome</keyword>
<dbReference type="SUPFAM" id="SSF52096">
    <property type="entry name" value="ClpP/crotonase"/>
    <property type="match status" value="1"/>
</dbReference>
<dbReference type="Gene3D" id="1.10.12.10">
    <property type="entry name" value="Lyase 2-enoyl-coa Hydratase, Chain A, domain 2"/>
    <property type="match status" value="1"/>
</dbReference>
<dbReference type="InterPro" id="IPR001753">
    <property type="entry name" value="Enoyl-CoA_hydra/iso"/>
</dbReference>